<proteinExistence type="predicted"/>
<dbReference type="AlphaFoldDB" id="A0AAU9IYY7"/>
<accession>A0AAU9IYY7</accession>
<evidence type="ECO:0000256" key="1">
    <source>
        <dbReference type="SAM" id="MobiDB-lite"/>
    </source>
</evidence>
<feature type="compositionally biased region" description="Low complexity" evidence="1">
    <location>
        <begin position="24"/>
        <end position="36"/>
    </location>
</feature>
<organism evidence="2 3">
    <name type="scientific">Blepharisma stoltei</name>
    <dbReference type="NCBI Taxonomy" id="1481888"/>
    <lineage>
        <taxon>Eukaryota</taxon>
        <taxon>Sar</taxon>
        <taxon>Alveolata</taxon>
        <taxon>Ciliophora</taxon>
        <taxon>Postciliodesmatophora</taxon>
        <taxon>Heterotrichea</taxon>
        <taxon>Heterotrichida</taxon>
        <taxon>Blepharismidae</taxon>
        <taxon>Blepharisma</taxon>
    </lineage>
</organism>
<comment type="caution">
    <text evidence="2">The sequence shown here is derived from an EMBL/GenBank/DDBJ whole genome shotgun (WGS) entry which is preliminary data.</text>
</comment>
<evidence type="ECO:0000313" key="2">
    <source>
        <dbReference type="EMBL" id="CAG9318690.1"/>
    </source>
</evidence>
<evidence type="ECO:0000313" key="3">
    <source>
        <dbReference type="Proteomes" id="UP001162131"/>
    </source>
</evidence>
<sequence>MAQRSSNYHSYSDFKSKTLSNFKSSNSTPRSEPSSRNHWKSFRTELRNELWRKKTPVKLAHYSDLSNFKSQSPRTSPFDKYRRNPGLFYSSISSLESSASSGFSSPKRSATQIQELLPLETIIHVQEALESLDSSSLTPLYSKQLLKLGSLIQSKLKRF</sequence>
<dbReference type="EMBL" id="CAJZBQ010000021">
    <property type="protein sequence ID" value="CAG9318690.1"/>
    <property type="molecule type" value="Genomic_DNA"/>
</dbReference>
<name>A0AAU9IYY7_9CILI</name>
<dbReference type="Proteomes" id="UP001162131">
    <property type="component" value="Unassembled WGS sequence"/>
</dbReference>
<protein>
    <submittedName>
        <fullName evidence="2">Uncharacterized protein</fullName>
    </submittedName>
</protein>
<gene>
    <name evidence="2" type="ORF">BSTOLATCC_MIC22060</name>
</gene>
<reference evidence="2" key="1">
    <citation type="submission" date="2021-09" db="EMBL/GenBank/DDBJ databases">
        <authorList>
            <consortium name="AG Swart"/>
            <person name="Singh M."/>
            <person name="Singh A."/>
            <person name="Seah K."/>
            <person name="Emmerich C."/>
        </authorList>
    </citation>
    <scope>NUCLEOTIDE SEQUENCE</scope>
    <source>
        <strain evidence="2">ATCC30299</strain>
    </source>
</reference>
<keyword evidence="3" id="KW-1185">Reference proteome</keyword>
<feature type="region of interest" description="Disordered" evidence="1">
    <location>
        <begin position="18"/>
        <end position="39"/>
    </location>
</feature>